<evidence type="ECO:0000313" key="1">
    <source>
        <dbReference type="EMBL" id="KAK5953362.1"/>
    </source>
</evidence>
<gene>
    <name evidence="1" type="ORF">OHC33_005306</name>
</gene>
<comment type="caution">
    <text evidence="1">The sequence shown here is derived from an EMBL/GenBank/DDBJ whole genome shotgun (WGS) entry which is preliminary data.</text>
</comment>
<proteinExistence type="predicted"/>
<dbReference type="Proteomes" id="UP001316803">
    <property type="component" value="Unassembled WGS sequence"/>
</dbReference>
<reference evidence="1 2" key="1">
    <citation type="submission" date="2022-12" db="EMBL/GenBank/DDBJ databases">
        <title>Genomic features and morphological characterization of a novel Knufia sp. strain isolated from spacecraft assembly facility.</title>
        <authorList>
            <person name="Teixeira M."/>
            <person name="Chander A.M."/>
            <person name="Stajich J.E."/>
            <person name="Venkateswaran K."/>
        </authorList>
    </citation>
    <scope>NUCLEOTIDE SEQUENCE [LARGE SCALE GENOMIC DNA]</scope>
    <source>
        <strain evidence="1 2">FJI-L2-BK-P2</strain>
    </source>
</reference>
<organism evidence="1 2">
    <name type="scientific">Knufia fluminis</name>
    <dbReference type="NCBI Taxonomy" id="191047"/>
    <lineage>
        <taxon>Eukaryota</taxon>
        <taxon>Fungi</taxon>
        <taxon>Dikarya</taxon>
        <taxon>Ascomycota</taxon>
        <taxon>Pezizomycotina</taxon>
        <taxon>Eurotiomycetes</taxon>
        <taxon>Chaetothyriomycetidae</taxon>
        <taxon>Chaetothyriales</taxon>
        <taxon>Trichomeriaceae</taxon>
        <taxon>Knufia</taxon>
    </lineage>
</organism>
<sequence>MSSRRSRHDRQRVQEGEVALGDVYFLPKDKEAYLDVEHPPPKEVQGHPVVMIEHFEKQDRVDAEGSSWVWVLLVSSTTSKHHDALSPRHILFYGADQPEEPQNSPDARAEQMTYDTLGRRYMHLRDRNFMIKCCYLNADKIYELPLSALQHTTGQRRRLTYPSALHARRMAAEAIADALLRTTLYSGTFKSHMATFPPHVTAKWQNLEGLLCYVQPTDGMLEAPGGNAFFRAAGPCVIIQSYPTSCTVCLAYLAFASIQIITSGVSNANCGVHTTGPFLPLHVNTGYNHVGLSFTDYKSNLSFSFMPEQYLLCYPHFNVSYAEIYNMPDSYTMDRDTMHKHSLQVVRSKNDELAGEYDMTDLHIASMSRSSSPETSDSDIFYTPPTSPMRPDALLLGSSTTNFTVTAHGVASSADSEAEEPNVGAEDVSRGQILFLAKDGHAYQGVQCDVRQGIKGHFVFVLESFPNNVVWALVISSADNRSFDEDDACHVRIDDSATKLRSQEIQHICDKNCTKVAYLHRGHAMRKASYINATHVHEVPLSCLRRVHGSHKFLRPCSVQNMERLAACGIADLLRKSRLYNGLQADRALAISNGATECRKGAFCWVAPQNNILKVSGNNQTYGGSGPCIVVEVNQSTVKICMIVDRRSSRERWPRKHFRYAGRTNGHFERLACDAPYQRSGMLKVQAQKGLAFVNHGGTPMGSFLPDQSVMCYPWFEVSRDELYALPFCYRIRRRFMSDEGLAVITSRADELAKRR</sequence>
<keyword evidence="2" id="KW-1185">Reference proteome</keyword>
<dbReference type="AlphaFoldDB" id="A0AAN8IMM7"/>
<accession>A0AAN8IMM7</accession>
<evidence type="ECO:0000313" key="2">
    <source>
        <dbReference type="Proteomes" id="UP001316803"/>
    </source>
</evidence>
<name>A0AAN8IMM7_9EURO</name>
<dbReference type="EMBL" id="JAKLMC020000011">
    <property type="protein sequence ID" value="KAK5953362.1"/>
    <property type="molecule type" value="Genomic_DNA"/>
</dbReference>
<protein>
    <submittedName>
        <fullName evidence="1">Uncharacterized protein</fullName>
    </submittedName>
</protein>